<dbReference type="InParanoid" id="A0A423PGU1"/>
<dbReference type="Pfam" id="PF04954">
    <property type="entry name" value="SIP"/>
    <property type="match status" value="1"/>
</dbReference>
<dbReference type="PANTHER" id="PTHR30157:SF0">
    <property type="entry name" value="NADPH-DEPENDENT FERRIC-CHELATE REDUCTASE"/>
    <property type="match status" value="1"/>
</dbReference>
<reference evidence="3 4" key="1">
    <citation type="submission" date="2013-10" db="EMBL/GenBank/DDBJ databases">
        <title>Salinisphaera japonica YTM-1 Genome Sequencing.</title>
        <authorList>
            <person name="Lai Q."/>
            <person name="Li C."/>
            <person name="Shao Z."/>
        </authorList>
    </citation>
    <scope>NUCLEOTIDE SEQUENCE [LARGE SCALE GENOMIC DNA]</scope>
    <source>
        <strain evidence="3 4">YTM-1</strain>
    </source>
</reference>
<proteinExistence type="inferred from homology"/>
<dbReference type="InterPro" id="IPR017927">
    <property type="entry name" value="FAD-bd_FR_type"/>
</dbReference>
<dbReference type="Proteomes" id="UP000285310">
    <property type="component" value="Unassembled WGS sequence"/>
</dbReference>
<dbReference type="EMBL" id="AYKG01000056">
    <property type="protein sequence ID" value="ROO24831.1"/>
    <property type="molecule type" value="Genomic_DNA"/>
</dbReference>
<dbReference type="InterPro" id="IPR013113">
    <property type="entry name" value="SIP_FAD-bd"/>
</dbReference>
<keyword evidence="4" id="KW-1185">Reference proteome</keyword>
<dbReference type="SUPFAM" id="SSF63380">
    <property type="entry name" value="Riboflavin synthase domain-like"/>
    <property type="match status" value="1"/>
</dbReference>
<evidence type="ECO:0000313" key="4">
    <source>
        <dbReference type="Proteomes" id="UP000285310"/>
    </source>
</evidence>
<comment type="similarity">
    <text evidence="1">Belongs to the SIP oxidoreductase family.</text>
</comment>
<dbReference type="InterPro" id="IPR007037">
    <property type="entry name" value="SIP_rossman_dom"/>
</dbReference>
<dbReference type="InterPro" id="IPR039261">
    <property type="entry name" value="FNR_nucleotide-bd"/>
</dbReference>
<evidence type="ECO:0000256" key="1">
    <source>
        <dbReference type="ARBA" id="ARBA00035644"/>
    </source>
</evidence>
<name>A0A423PGU1_9GAMM</name>
<evidence type="ECO:0000259" key="2">
    <source>
        <dbReference type="PROSITE" id="PS51384"/>
    </source>
</evidence>
<sequence length="233" mass="25717">MLAKRLVTPNMWRLTLGGAGMADFPPDQETAYIKLRFAQPGSSRPLLRTYTVRQQHAEAIDVDVVRHAHGGPAARWAEDTSPGDTIEASGPGPVKRLDHDADWFLLTGDMTALPAIGANIEALPAGASGRAIIEVIDTRDRQALSAPRGLAIDWLINPSPGERAELLAEAVREMIWQPGRPSVWAACEFRAMQALRTHLRDEREVERARLYISSYWQLGQNEAGHRKSKQVDG</sequence>
<dbReference type="GO" id="GO:0016491">
    <property type="term" value="F:oxidoreductase activity"/>
    <property type="evidence" value="ECO:0007669"/>
    <property type="project" value="InterPro"/>
</dbReference>
<dbReference type="FunCoup" id="A0A423PGU1">
    <property type="interactions" value="11"/>
</dbReference>
<dbReference type="AlphaFoldDB" id="A0A423PGU1"/>
<protein>
    <submittedName>
        <fullName evidence="3">Siderophore-interacting protein</fullName>
    </submittedName>
</protein>
<dbReference type="Gene3D" id="2.40.30.10">
    <property type="entry name" value="Translation factors"/>
    <property type="match status" value="1"/>
</dbReference>
<accession>A0A423PGU1</accession>
<dbReference type="PANTHER" id="PTHR30157">
    <property type="entry name" value="FERRIC REDUCTASE, NADPH-DEPENDENT"/>
    <property type="match status" value="1"/>
</dbReference>
<dbReference type="InterPro" id="IPR039374">
    <property type="entry name" value="SIP_fam"/>
</dbReference>
<dbReference type="CDD" id="cd06193">
    <property type="entry name" value="siderophore_interacting"/>
    <property type="match status" value="1"/>
</dbReference>
<feature type="domain" description="FAD-binding FR-type" evidence="2">
    <location>
        <begin position="1"/>
        <end position="98"/>
    </location>
</feature>
<dbReference type="InterPro" id="IPR017938">
    <property type="entry name" value="Riboflavin_synthase-like_b-brl"/>
</dbReference>
<dbReference type="Pfam" id="PF08021">
    <property type="entry name" value="FAD_binding_9"/>
    <property type="match status" value="1"/>
</dbReference>
<organism evidence="3 4">
    <name type="scientific">Salinisphaera japonica YTM-1</name>
    <dbReference type="NCBI Taxonomy" id="1209778"/>
    <lineage>
        <taxon>Bacteria</taxon>
        <taxon>Pseudomonadati</taxon>
        <taxon>Pseudomonadota</taxon>
        <taxon>Gammaproteobacteria</taxon>
        <taxon>Salinisphaerales</taxon>
        <taxon>Salinisphaeraceae</taxon>
        <taxon>Salinisphaera</taxon>
    </lineage>
</organism>
<dbReference type="Gene3D" id="3.40.50.80">
    <property type="entry name" value="Nucleotide-binding domain of ferredoxin-NADP reductase (FNR) module"/>
    <property type="match status" value="1"/>
</dbReference>
<comment type="caution">
    <text evidence="3">The sequence shown here is derived from an EMBL/GenBank/DDBJ whole genome shotgun (WGS) entry which is preliminary data.</text>
</comment>
<gene>
    <name evidence="3" type="ORF">SAJA_13575</name>
</gene>
<dbReference type="PROSITE" id="PS51384">
    <property type="entry name" value="FAD_FR"/>
    <property type="match status" value="1"/>
</dbReference>
<evidence type="ECO:0000313" key="3">
    <source>
        <dbReference type="EMBL" id="ROO24831.1"/>
    </source>
</evidence>